<dbReference type="Proteomes" id="UP000502508">
    <property type="component" value="Chromosome"/>
</dbReference>
<dbReference type="Gene3D" id="3.20.170.20">
    <property type="entry name" value="Protein of unknown function DUF952"/>
    <property type="match status" value="1"/>
</dbReference>
<keyword evidence="3" id="KW-1185">Reference proteome</keyword>
<name>A0A6F8XZ47_9ACTN</name>
<dbReference type="Pfam" id="PF06108">
    <property type="entry name" value="DUF952"/>
    <property type="match status" value="1"/>
</dbReference>
<protein>
    <recommendedName>
        <fullName evidence="4">DUF952 domain-containing protein</fullName>
    </recommendedName>
</protein>
<sequence>MELTAICLRAAMDTRINVAAFRAGLPGRAPFPVANLTPRQDNLGTRRRVQAVGRGTLGPVLIYKILLPAEWAEFEAAGRFDGSAFDHESGFIHCSSREQVGPTALLVFPAEPALVIAAIDADALGRASAGRRPATAAACFRTCTGRSRATPSPPSTRSPARPRSTRPCPAPVDARATAAVVGPRGRGLACAKREIGTAPRIGVPAAR</sequence>
<feature type="compositionally biased region" description="Low complexity" evidence="1">
    <location>
        <begin position="157"/>
        <end position="167"/>
    </location>
</feature>
<accession>A0A6F8XZ47</accession>
<proteinExistence type="predicted"/>
<dbReference type="PANTHER" id="PTHR34129:SF1">
    <property type="entry name" value="DUF952 DOMAIN-CONTAINING PROTEIN"/>
    <property type="match status" value="1"/>
</dbReference>
<dbReference type="SUPFAM" id="SSF56399">
    <property type="entry name" value="ADP-ribosylation"/>
    <property type="match status" value="1"/>
</dbReference>
<feature type="region of interest" description="Disordered" evidence="1">
    <location>
        <begin position="144"/>
        <end position="177"/>
    </location>
</feature>
<dbReference type="InterPro" id="IPR009297">
    <property type="entry name" value="DUF952"/>
</dbReference>
<evidence type="ECO:0000256" key="1">
    <source>
        <dbReference type="SAM" id="MobiDB-lite"/>
    </source>
</evidence>
<reference evidence="2 3" key="1">
    <citation type="submission" date="2020-03" db="EMBL/GenBank/DDBJ databases">
        <title>Whole genome shotgun sequence of Phytohabitans flavus NBRC 107702.</title>
        <authorList>
            <person name="Komaki H."/>
            <person name="Tamura T."/>
        </authorList>
    </citation>
    <scope>NUCLEOTIDE SEQUENCE [LARGE SCALE GENOMIC DNA]</scope>
    <source>
        <strain evidence="2 3">NBRC 107702</strain>
    </source>
</reference>
<dbReference type="AlphaFoldDB" id="A0A6F8XZ47"/>
<reference evidence="2 3" key="2">
    <citation type="submission" date="2020-03" db="EMBL/GenBank/DDBJ databases">
        <authorList>
            <person name="Ichikawa N."/>
            <person name="Kimura A."/>
            <person name="Kitahashi Y."/>
            <person name="Uohara A."/>
        </authorList>
    </citation>
    <scope>NUCLEOTIDE SEQUENCE [LARGE SCALE GENOMIC DNA]</scope>
    <source>
        <strain evidence="2 3">NBRC 107702</strain>
    </source>
</reference>
<evidence type="ECO:0008006" key="4">
    <source>
        <dbReference type="Google" id="ProtNLM"/>
    </source>
</evidence>
<evidence type="ECO:0000313" key="2">
    <source>
        <dbReference type="EMBL" id="BCB79124.1"/>
    </source>
</evidence>
<evidence type="ECO:0000313" key="3">
    <source>
        <dbReference type="Proteomes" id="UP000502508"/>
    </source>
</evidence>
<dbReference type="EMBL" id="AP022870">
    <property type="protein sequence ID" value="BCB79124.1"/>
    <property type="molecule type" value="Genomic_DNA"/>
</dbReference>
<dbReference type="PANTHER" id="PTHR34129">
    <property type="entry name" value="BLR1139 PROTEIN"/>
    <property type="match status" value="1"/>
</dbReference>
<organism evidence="2 3">
    <name type="scientific">Phytohabitans flavus</name>
    <dbReference type="NCBI Taxonomy" id="1076124"/>
    <lineage>
        <taxon>Bacteria</taxon>
        <taxon>Bacillati</taxon>
        <taxon>Actinomycetota</taxon>
        <taxon>Actinomycetes</taxon>
        <taxon>Micromonosporales</taxon>
        <taxon>Micromonosporaceae</taxon>
    </lineage>
</organism>
<dbReference type="KEGG" id="pfla:Pflav_055340"/>
<gene>
    <name evidence="2" type="ORF">Pflav_055340</name>
</gene>